<evidence type="ECO:0000313" key="3">
    <source>
        <dbReference type="Proteomes" id="UP001159363"/>
    </source>
</evidence>
<accession>A0ABQ9H5P6</accession>
<keyword evidence="3" id="KW-1185">Reference proteome</keyword>
<evidence type="ECO:0000313" key="2">
    <source>
        <dbReference type="EMBL" id="KAJ8879614.1"/>
    </source>
</evidence>
<protein>
    <submittedName>
        <fullName evidence="2">Uncharacterized protein</fullName>
    </submittedName>
</protein>
<organism evidence="2 3">
    <name type="scientific">Dryococelus australis</name>
    <dbReference type="NCBI Taxonomy" id="614101"/>
    <lineage>
        <taxon>Eukaryota</taxon>
        <taxon>Metazoa</taxon>
        <taxon>Ecdysozoa</taxon>
        <taxon>Arthropoda</taxon>
        <taxon>Hexapoda</taxon>
        <taxon>Insecta</taxon>
        <taxon>Pterygota</taxon>
        <taxon>Neoptera</taxon>
        <taxon>Polyneoptera</taxon>
        <taxon>Phasmatodea</taxon>
        <taxon>Verophasmatodea</taxon>
        <taxon>Anareolatae</taxon>
        <taxon>Phasmatidae</taxon>
        <taxon>Eurycanthinae</taxon>
        <taxon>Dryococelus</taxon>
    </lineage>
</organism>
<proteinExistence type="predicted"/>
<dbReference type="Proteomes" id="UP001159363">
    <property type="component" value="Chromosome 6"/>
</dbReference>
<comment type="caution">
    <text evidence="2">The sequence shown here is derived from an EMBL/GenBank/DDBJ whole genome shotgun (WGS) entry which is preliminary data.</text>
</comment>
<feature type="region of interest" description="Disordered" evidence="1">
    <location>
        <begin position="331"/>
        <end position="362"/>
    </location>
</feature>
<reference evidence="2 3" key="1">
    <citation type="submission" date="2023-02" db="EMBL/GenBank/DDBJ databases">
        <title>LHISI_Scaffold_Assembly.</title>
        <authorList>
            <person name="Stuart O.P."/>
            <person name="Cleave R."/>
            <person name="Magrath M.J.L."/>
            <person name="Mikheyev A.S."/>
        </authorList>
    </citation>
    <scope>NUCLEOTIDE SEQUENCE [LARGE SCALE GENOMIC DNA]</scope>
    <source>
        <strain evidence="2">Daus_M_001</strain>
        <tissue evidence="2">Leg muscle</tissue>
    </source>
</reference>
<evidence type="ECO:0000256" key="1">
    <source>
        <dbReference type="SAM" id="MobiDB-lite"/>
    </source>
</evidence>
<name>A0ABQ9H5P6_9NEOP</name>
<gene>
    <name evidence="2" type="ORF">PR048_020222</name>
</gene>
<dbReference type="EMBL" id="JARBHB010000007">
    <property type="protein sequence ID" value="KAJ8879614.1"/>
    <property type="molecule type" value="Genomic_DNA"/>
</dbReference>
<sequence length="535" mass="59116">MTFYLNKSLKSDRRVQYQDENGRVIQSDNSVELRGTLRGEVPPPGARSAPWVTASVVESEVDVRTLNEGRMSEYPCLHGMAVDREWSCTQFKPRRRTAGLAVNYKISHQQLMRGNSTDIRNVSPDNISRKQPWKEWREEIYATWVRYEKRKGSKEMLLASNLDQPGSIPGGVTPRILHVGIVPDDAIDRRVFSRISCFPRPYIPVLLYTHLASPSSALKTAATNLKWGINVKRNSLSLRAAVVGHPGSMTCTSESAFSHPGKPGGCCQCPSGFLTLLQKLTPCNRYLPFAYPYGSKGVEKLSNCEAEGSGRAMLWGHLYLSTISGSACPDADEPRWRNEAGPRTGETTSPHENLNELPPSIPSSTTERALKLALRATQTHASVALWLGRVMRSAGVQFFPPATRLYETSSKDVLFLPSNQGTCADDESLVYVSIADCIRTRQKSSLTGQQHGATPFSNESLAMYLPADRKSVRSPVLIVSLAVLITWHSCDDHMVTPAPLMFHDDDRMYSSQTRAALSSAPIRTVAVFVGVFVDA</sequence>